<dbReference type="GO" id="GO:0006508">
    <property type="term" value="P:proteolysis"/>
    <property type="evidence" value="ECO:0007669"/>
    <property type="project" value="UniProtKB-KW"/>
</dbReference>
<dbReference type="GO" id="GO:0004252">
    <property type="term" value="F:serine-type endopeptidase activity"/>
    <property type="evidence" value="ECO:0007669"/>
    <property type="project" value="UniProtKB-UniRule"/>
</dbReference>
<dbReference type="InterPro" id="IPR050131">
    <property type="entry name" value="Peptidase_S8_subtilisin-like"/>
</dbReference>
<evidence type="ECO:0000256" key="6">
    <source>
        <dbReference type="SAM" id="MobiDB-lite"/>
    </source>
</evidence>
<reference evidence="9 10" key="1">
    <citation type="submission" date="2017-05" db="EMBL/GenBank/DDBJ databases">
        <title>Complete genome sequence of Streptomyces sp. SCSIO 03032 revealed the diverse biosynthetic pathways for its bioactive secondary metabolites.</title>
        <authorList>
            <person name="Ma L."/>
            <person name="Zhu Y."/>
            <person name="Zhang W."/>
            <person name="Zhang G."/>
            <person name="Tian X."/>
            <person name="Zhang S."/>
            <person name="Zhang C."/>
        </authorList>
    </citation>
    <scope>NUCLEOTIDE SEQUENCE [LARGE SCALE GENOMIC DNA]</scope>
    <source>
        <strain evidence="9 10">SCSIO 03032</strain>
    </source>
</reference>
<dbReference type="PANTHER" id="PTHR43806:SF11">
    <property type="entry name" value="CEREVISIN-RELATED"/>
    <property type="match status" value="1"/>
</dbReference>
<protein>
    <recommendedName>
        <fullName evidence="8">Peptidase S8/S53 domain-containing protein</fullName>
    </recommendedName>
</protein>
<dbReference type="InterPro" id="IPR036852">
    <property type="entry name" value="Peptidase_S8/S53_dom_sf"/>
</dbReference>
<evidence type="ECO:0000256" key="5">
    <source>
        <dbReference type="PROSITE-ProRule" id="PRU01240"/>
    </source>
</evidence>
<dbReference type="InterPro" id="IPR015500">
    <property type="entry name" value="Peptidase_S8_subtilisin-rel"/>
</dbReference>
<keyword evidence="3 5" id="KW-0378">Hydrolase</keyword>
<keyword evidence="10" id="KW-1185">Reference proteome</keyword>
<evidence type="ECO:0000313" key="10">
    <source>
        <dbReference type="Proteomes" id="UP000194218"/>
    </source>
</evidence>
<feature type="active site" description="Charge relay system" evidence="5">
    <location>
        <position position="67"/>
    </location>
</feature>
<evidence type="ECO:0000259" key="8">
    <source>
        <dbReference type="Pfam" id="PF00082"/>
    </source>
</evidence>
<sequence length="418" mass="42240">MFPLSSAPIGRFRSVFCSLAGVVLGGVVLAPEAAAESPQNPWYMGTMRMEEVWEQARGEGVTVAVLDTGTRASLPSLEGRVLEGADFTLGAEGAHEDATGHGTGMAALIAGTGAEGGIPGLAPGAQILPVRVGTGALDFNQHERWVQGIEYAVESGADIISMSRAQANPGPIPELEAAIASAARNDVLIFASTGNSGDAANTAEIPGASEGVVGVGAVGRGGGWVDYSTYGPQVALAAPGDEVPGRCPDGSYQPACIMEEGGTSSAAALASGAAALIWSAHPEWTKNQVLRVMLETADGPEGAERDDFVGYGMVRPDRVILDGEGDPGEPDVNPLFEEYEAALDPPASPEPEPEAAPEPQGAREEGGDVLEVPLAGAEAASGEGGGGVGPLALAGVVGVVVLGGVAAAVVFNRRKRMT</sequence>
<name>A0A1W7CTV4_9ACTN</name>
<accession>A0A1W7CTV4</accession>
<evidence type="ECO:0000256" key="7">
    <source>
        <dbReference type="SAM" id="Phobius"/>
    </source>
</evidence>
<dbReference type="KEGG" id="smao:CAG99_04350"/>
<dbReference type="PANTHER" id="PTHR43806">
    <property type="entry name" value="PEPTIDASE S8"/>
    <property type="match status" value="1"/>
</dbReference>
<evidence type="ECO:0000256" key="1">
    <source>
        <dbReference type="ARBA" id="ARBA00011073"/>
    </source>
</evidence>
<comment type="similarity">
    <text evidence="1 5">Belongs to the peptidase S8 family.</text>
</comment>
<keyword evidence="7" id="KW-1133">Transmembrane helix</keyword>
<keyword evidence="2 5" id="KW-0645">Protease</keyword>
<dbReference type="AlphaFoldDB" id="A0A1W7CTV4"/>
<dbReference type="PROSITE" id="PS51892">
    <property type="entry name" value="SUBTILASE"/>
    <property type="match status" value="1"/>
</dbReference>
<keyword evidence="7" id="KW-0472">Membrane</keyword>
<organism evidence="9 10">
    <name type="scientific">Streptomyces marincola</name>
    <dbReference type="NCBI Taxonomy" id="2878388"/>
    <lineage>
        <taxon>Bacteria</taxon>
        <taxon>Bacillati</taxon>
        <taxon>Actinomycetota</taxon>
        <taxon>Actinomycetes</taxon>
        <taxon>Kitasatosporales</taxon>
        <taxon>Streptomycetaceae</taxon>
        <taxon>Streptomyces</taxon>
    </lineage>
</organism>
<dbReference type="Proteomes" id="UP000194218">
    <property type="component" value="Chromosome"/>
</dbReference>
<feature type="region of interest" description="Disordered" evidence="6">
    <location>
        <begin position="343"/>
        <end position="365"/>
    </location>
</feature>
<proteinExistence type="inferred from homology"/>
<evidence type="ECO:0000256" key="4">
    <source>
        <dbReference type="ARBA" id="ARBA00022825"/>
    </source>
</evidence>
<dbReference type="Gene3D" id="3.40.50.200">
    <property type="entry name" value="Peptidase S8/S53 domain"/>
    <property type="match status" value="1"/>
</dbReference>
<keyword evidence="7" id="KW-0812">Transmembrane</keyword>
<dbReference type="SUPFAM" id="SSF52743">
    <property type="entry name" value="Subtilisin-like"/>
    <property type="match status" value="1"/>
</dbReference>
<evidence type="ECO:0000313" key="9">
    <source>
        <dbReference type="EMBL" id="ARQ68172.1"/>
    </source>
</evidence>
<dbReference type="Pfam" id="PF00082">
    <property type="entry name" value="Peptidase_S8"/>
    <property type="match status" value="1"/>
</dbReference>
<dbReference type="EMBL" id="CP021121">
    <property type="protein sequence ID" value="ARQ68172.1"/>
    <property type="molecule type" value="Genomic_DNA"/>
</dbReference>
<feature type="active site" description="Charge relay system" evidence="5">
    <location>
        <position position="101"/>
    </location>
</feature>
<dbReference type="PRINTS" id="PR00723">
    <property type="entry name" value="SUBTILISIN"/>
</dbReference>
<feature type="domain" description="Peptidase S8/S53" evidence="8">
    <location>
        <begin position="58"/>
        <end position="312"/>
    </location>
</feature>
<gene>
    <name evidence="9" type="ORF">CAG99_04350</name>
</gene>
<dbReference type="InterPro" id="IPR000209">
    <property type="entry name" value="Peptidase_S8/S53_dom"/>
</dbReference>
<evidence type="ECO:0000256" key="3">
    <source>
        <dbReference type="ARBA" id="ARBA00022801"/>
    </source>
</evidence>
<feature type="transmembrane region" description="Helical" evidence="7">
    <location>
        <begin position="391"/>
        <end position="411"/>
    </location>
</feature>
<feature type="active site" description="Charge relay system" evidence="5">
    <location>
        <position position="264"/>
    </location>
</feature>
<evidence type="ECO:0000256" key="2">
    <source>
        <dbReference type="ARBA" id="ARBA00022670"/>
    </source>
</evidence>
<keyword evidence="4 5" id="KW-0720">Serine protease</keyword>
<feature type="compositionally biased region" description="Pro residues" evidence="6">
    <location>
        <begin position="346"/>
        <end position="356"/>
    </location>
</feature>